<organism evidence="1 2">
    <name type="scientific">Flavihumibacter petaseus NBRC 106054</name>
    <dbReference type="NCBI Taxonomy" id="1220578"/>
    <lineage>
        <taxon>Bacteria</taxon>
        <taxon>Pseudomonadati</taxon>
        <taxon>Bacteroidota</taxon>
        <taxon>Chitinophagia</taxon>
        <taxon>Chitinophagales</taxon>
        <taxon>Chitinophagaceae</taxon>
        <taxon>Flavihumibacter</taxon>
    </lineage>
</organism>
<evidence type="ECO:0008006" key="3">
    <source>
        <dbReference type="Google" id="ProtNLM"/>
    </source>
</evidence>
<sequence>MAAGSVVAQTSESQLREKFARYQQTRYQEKVFLHTDRNSYLSGETVWFSVYNVDGYLNRLSAVSRYLYVELLGADQKPALQQIVSLEQGRGEGTLDLPGDLPDGVYQLRAYTSWMKNFSPEGYYSRQLIIENAFLPAAKASSGKSKKRNIQFFPESGHLLDGIANQVAFKVINGYGEGEDVRGVLIRGDRDTIAAIQTTWKGMGKFQLDAKSGEYYHAVFSFPDTTIRVSLPRVEQAGYALVARDSGGEQIILRVQSAPVTGKSERLHLLVHTRQLVKAVYNLDYPAGTSITIDKSLLGEGISHAILFDSKLQPVGERLLWKQPAVRAPELQTDSMYYQRRSGVTLQLGQIPEENSVAVYLVGEQLLEGGNTIAEYLLASSELNGPVEFPDPAWQPADPRYSGALDLVLSTNGWSRFNPEEFTGGTAPLLQYLPEREGLLIHGQVTDSKTGRPAAGAEAFLSVPGTDFRLSEAVADTAGKLVFNLEQFYGNKELVTQAIDQSGSAYRVDLQPSFSDHFAGYFVLHHVAARPLLQLEESSRNFQLDRAFEVEKKSRVKDSVTNRISFYGHPDKVYPLDDYTRFPTTEEVLHEFIPEIRVRKTGDTYSFRVRNQMLNDYFLNEPLLLVDGVPVKHAASLMQLDPLRVKSIEIVMQKLFAGKLVREGVVSFKTYAGDLAGYKLPATDAVVNFQGLQQRRIFYSPQYEGQARFSRIPDRRELLYWEPRLKGAAPGRNTLRFFTSDVTGKYRVVLQGLDHNGQPYYAETFFEVK</sequence>
<name>A0A0E9MUT8_9BACT</name>
<dbReference type="Gene3D" id="2.60.40.1930">
    <property type="match status" value="1"/>
</dbReference>
<dbReference type="STRING" id="1220578.FPE01S_01_03560"/>
<proteinExistence type="predicted"/>
<evidence type="ECO:0000313" key="2">
    <source>
        <dbReference type="Proteomes" id="UP000033121"/>
    </source>
</evidence>
<evidence type="ECO:0000313" key="1">
    <source>
        <dbReference type="EMBL" id="GAO41344.1"/>
    </source>
</evidence>
<keyword evidence="2" id="KW-1185">Reference proteome</keyword>
<reference evidence="1 2" key="1">
    <citation type="submission" date="2015-04" db="EMBL/GenBank/DDBJ databases">
        <title>Whole genome shotgun sequence of Flavihumibacter petaseus NBRC 106054.</title>
        <authorList>
            <person name="Miyazawa S."/>
            <person name="Hosoyama A."/>
            <person name="Hashimoto M."/>
            <person name="Noguchi M."/>
            <person name="Tsuchikane K."/>
            <person name="Ohji S."/>
            <person name="Yamazoe A."/>
            <person name="Ichikawa N."/>
            <person name="Kimura A."/>
            <person name="Fujita N."/>
        </authorList>
    </citation>
    <scope>NUCLEOTIDE SEQUENCE [LARGE SCALE GENOMIC DNA]</scope>
    <source>
        <strain evidence="1 2">NBRC 106054</strain>
    </source>
</reference>
<dbReference type="EMBL" id="BBWV01000001">
    <property type="protein sequence ID" value="GAO41344.1"/>
    <property type="molecule type" value="Genomic_DNA"/>
</dbReference>
<protein>
    <recommendedName>
        <fullName evidence="3">Macroglobulin domain-containing protein</fullName>
    </recommendedName>
</protein>
<gene>
    <name evidence="1" type="ORF">FPE01S_01_03560</name>
</gene>
<comment type="caution">
    <text evidence="1">The sequence shown here is derived from an EMBL/GenBank/DDBJ whole genome shotgun (WGS) entry which is preliminary data.</text>
</comment>
<dbReference type="Proteomes" id="UP000033121">
    <property type="component" value="Unassembled WGS sequence"/>
</dbReference>
<dbReference type="AlphaFoldDB" id="A0A0E9MUT8"/>
<accession>A0A0E9MUT8</accession>